<feature type="domain" description="J" evidence="2">
    <location>
        <begin position="4"/>
        <end position="68"/>
    </location>
</feature>
<evidence type="ECO:0000256" key="1">
    <source>
        <dbReference type="ARBA" id="ARBA00023186"/>
    </source>
</evidence>
<dbReference type="PANTHER" id="PTHR24078:SF576">
    <property type="entry name" value="AT19485P-RELATED"/>
    <property type="match status" value="1"/>
</dbReference>
<dbReference type="Pfam" id="PF01556">
    <property type="entry name" value="DnaJ_C"/>
    <property type="match status" value="1"/>
</dbReference>
<sequence>MSKNFYEILGVSRNANDDEIKKAYRKLALKCHPDKNKAPEAEESFKEIGQAYAVLSDKEKHDVYDKNLKSGSPVATGEPTGTYTYAHSFNAAPNSKRKHENPPIKHNLYVSLEEIDKGCVKTMKVTRMSMSTGQARKEEKILNVTIKAGSKSGTEVIYKEEGNEAREKMPADIIFAIVDKPHPLFERNGADIIYHVTINLTQALCGTTVHVPTLQGDQVTINTHSEVITPNNIKRINGRGLPFPDEPSRRGDLLVLFDIKFPDTLQQLIKEQLCEIHIPLIDSE</sequence>
<accession>A0A8U0WIQ0</accession>
<dbReference type="InterPro" id="IPR008971">
    <property type="entry name" value="HSP40/DnaJ_pept-bd"/>
</dbReference>
<dbReference type="GO" id="GO:0051082">
    <property type="term" value="F:unfolded protein binding"/>
    <property type="evidence" value="ECO:0007669"/>
    <property type="project" value="InterPro"/>
</dbReference>
<gene>
    <name evidence="4" type="primary">LOC119634519</name>
</gene>
<dbReference type="CDD" id="cd06257">
    <property type="entry name" value="DnaJ"/>
    <property type="match status" value="1"/>
</dbReference>
<dbReference type="GO" id="GO:0006457">
    <property type="term" value="P:protein folding"/>
    <property type="evidence" value="ECO:0007669"/>
    <property type="project" value="InterPro"/>
</dbReference>
<dbReference type="GO" id="GO:0051087">
    <property type="term" value="F:protein-folding chaperone binding"/>
    <property type="evidence" value="ECO:0007669"/>
    <property type="project" value="TreeGrafter"/>
</dbReference>
<name>A0A8U0WIQ0_9MUSC</name>
<dbReference type="PRINTS" id="PR00625">
    <property type="entry name" value="JDOMAIN"/>
</dbReference>
<dbReference type="KEGG" id="gfs:119634519"/>
<dbReference type="InterPro" id="IPR002939">
    <property type="entry name" value="DnaJ_C"/>
</dbReference>
<dbReference type="InterPro" id="IPR001623">
    <property type="entry name" value="DnaJ_domain"/>
</dbReference>
<dbReference type="GO" id="GO:0005829">
    <property type="term" value="C:cytosol"/>
    <property type="evidence" value="ECO:0007669"/>
    <property type="project" value="TreeGrafter"/>
</dbReference>
<dbReference type="Proteomes" id="UP000092443">
    <property type="component" value="Unplaced"/>
</dbReference>
<dbReference type="RefSeq" id="XP_037884669.1">
    <property type="nucleotide sequence ID" value="XM_038028741.1"/>
</dbReference>
<dbReference type="Gene3D" id="2.60.260.20">
    <property type="entry name" value="Urease metallochaperone UreE, N-terminal domain"/>
    <property type="match status" value="2"/>
</dbReference>
<dbReference type="SUPFAM" id="SSF46565">
    <property type="entry name" value="Chaperone J-domain"/>
    <property type="match status" value="1"/>
</dbReference>
<dbReference type="GeneID" id="119634519"/>
<reference evidence="4" key="1">
    <citation type="submission" date="2025-08" db="UniProtKB">
        <authorList>
            <consortium name="RefSeq"/>
        </authorList>
    </citation>
    <scope>IDENTIFICATION</scope>
    <source>
        <tissue evidence="4">Whole body pupa</tissue>
    </source>
</reference>
<dbReference type="Pfam" id="PF00226">
    <property type="entry name" value="DnaJ"/>
    <property type="match status" value="1"/>
</dbReference>
<dbReference type="SUPFAM" id="SSF49493">
    <property type="entry name" value="HSP40/DnaJ peptide-binding domain"/>
    <property type="match status" value="2"/>
</dbReference>
<protein>
    <submittedName>
        <fullName evidence="4">DnaJ protein homolog 1-like</fullName>
    </submittedName>
</protein>
<evidence type="ECO:0000259" key="2">
    <source>
        <dbReference type="PROSITE" id="PS50076"/>
    </source>
</evidence>
<evidence type="ECO:0000313" key="4">
    <source>
        <dbReference type="RefSeq" id="XP_037884669.1"/>
    </source>
</evidence>
<dbReference type="PROSITE" id="PS50076">
    <property type="entry name" value="DNAJ_2"/>
    <property type="match status" value="1"/>
</dbReference>
<dbReference type="PANTHER" id="PTHR24078">
    <property type="entry name" value="DNAJ HOMOLOG SUBFAMILY C MEMBER"/>
    <property type="match status" value="1"/>
</dbReference>
<dbReference type="SMART" id="SM00271">
    <property type="entry name" value="DnaJ"/>
    <property type="match status" value="1"/>
</dbReference>
<dbReference type="Gene3D" id="1.10.287.110">
    <property type="entry name" value="DnaJ domain"/>
    <property type="match status" value="1"/>
</dbReference>
<dbReference type="AlphaFoldDB" id="A0A8U0WIQ0"/>
<organism evidence="3 4">
    <name type="scientific">Glossina fuscipes</name>
    <dbReference type="NCBI Taxonomy" id="7396"/>
    <lineage>
        <taxon>Eukaryota</taxon>
        <taxon>Metazoa</taxon>
        <taxon>Ecdysozoa</taxon>
        <taxon>Arthropoda</taxon>
        <taxon>Hexapoda</taxon>
        <taxon>Insecta</taxon>
        <taxon>Pterygota</taxon>
        <taxon>Neoptera</taxon>
        <taxon>Endopterygota</taxon>
        <taxon>Diptera</taxon>
        <taxon>Brachycera</taxon>
        <taxon>Muscomorpha</taxon>
        <taxon>Hippoboscoidea</taxon>
        <taxon>Glossinidae</taxon>
        <taxon>Glossina</taxon>
    </lineage>
</organism>
<evidence type="ECO:0000313" key="3">
    <source>
        <dbReference type="Proteomes" id="UP000092443"/>
    </source>
</evidence>
<dbReference type="FunFam" id="2.60.260.20:FF:000002">
    <property type="entry name" value="Dnaj homolog subfamily b member"/>
    <property type="match status" value="1"/>
</dbReference>
<dbReference type="InterPro" id="IPR051339">
    <property type="entry name" value="DnaJ_subfamily_B"/>
</dbReference>
<keyword evidence="3" id="KW-1185">Reference proteome</keyword>
<dbReference type="CDD" id="cd10747">
    <property type="entry name" value="DnaJ_C"/>
    <property type="match status" value="1"/>
</dbReference>
<keyword evidence="1" id="KW-0143">Chaperone</keyword>
<dbReference type="InterPro" id="IPR036869">
    <property type="entry name" value="J_dom_sf"/>
</dbReference>
<dbReference type="FunFam" id="2.60.260.20:FF:000026">
    <property type="entry name" value="Uncharacterized protein, isoform B"/>
    <property type="match status" value="1"/>
</dbReference>
<proteinExistence type="predicted"/>